<name>A0A1H7I6E1_9GAMM</name>
<accession>A0A1H7I6E1</accession>
<keyword evidence="1" id="KW-0812">Transmembrane</keyword>
<keyword evidence="3" id="KW-1185">Reference proteome</keyword>
<organism evidence="2 3">
    <name type="scientific">Ectothiorhodospira marina</name>
    <dbReference type="NCBI Taxonomy" id="1396821"/>
    <lineage>
        <taxon>Bacteria</taxon>
        <taxon>Pseudomonadati</taxon>
        <taxon>Pseudomonadota</taxon>
        <taxon>Gammaproteobacteria</taxon>
        <taxon>Chromatiales</taxon>
        <taxon>Ectothiorhodospiraceae</taxon>
        <taxon>Ectothiorhodospira</taxon>
    </lineage>
</organism>
<gene>
    <name evidence="2" type="ORF">SAMN05444515_10349</name>
</gene>
<keyword evidence="1" id="KW-1133">Transmembrane helix</keyword>
<feature type="transmembrane region" description="Helical" evidence="1">
    <location>
        <begin position="34"/>
        <end position="56"/>
    </location>
</feature>
<protein>
    <submittedName>
        <fullName evidence="2">Uncharacterized protein</fullName>
    </submittedName>
</protein>
<evidence type="ECO:0000313" key="3">
    <source>
        <dbReference type="Proteomes" id="UP000199256"/>
    </source>
</evidence>
<evidence type="ECO:0000313" key="2">
    <source>
        <dbReference type="EMBL" id="SEK58143.1"/>
    </source>
</evidence>
<sequence length="66" mass="6948">MDTLLNTLGTLIGLAGLIVCAAVGATWFMGEYYLLGLELLVVLSGGIALMVAAILFKAQVLVMRSF</sequence>
<keyword evidence="1" id="KW-0472">Membrane</keyword>
<dbReference type="Proteomes" id="UP000199256">
    <property type="component" value="Unassembled WGS sequence"/>
</dbReference>
<dbReference type="EMBL" id="FOAA01000003">
    <property type="protein sequence ID" value="SEK58143.1"/>
    <property type="molecule type" value="Genomic_DNA"/>
</dbReference>
<reference evidence="3" key="1">
    <citation type="submission" date="2016-10" db="EMBL/GenBank/DDBJ databases">
        <authorList>
            <person name="Varghese N."/>
            <person name="Submissions S."/>
        </authorList>
    </citation>
    <scope>NUCLEOTIDE SEQUENCE [LARGE SCALE GENOMIC DNA]</scope>
    <source>
        <strain evidence="3">DSM 241</strain>
    </source>
</reference>
<evidence type="ECO:0000256" key="1">
    <source>
        <dbReference type="SAM" id="Phobius"/>
    </source>
</evidence>
<feature type="transmembrane region" description="Helical" evidence="1">
    <location>
        <begin position="7"/>
        <end position="28"/>
    </location>
</feature>
<proteinExistence type="predicted"/>
<dbReference type="AlphaFoldDB" id="A0A1H7I6E1"/>
<dbReference type="RefSeq" id="WP_090251283.1">
    <property type="nucleotide sequence ID" value="NZ_FOAA01000003.1"/>
</dbReference>